<feature type="transmembrane region" description="Helical" evidence="10">
    <location>
        <begin position="46"/>
        <end position="64"/>
    </location>
</feature>
<dbReference type="GO" id="GO:0005787">
    <property type="term" value="C:signal peptidase complex"/>
    <property type="evidence" value="ECO:0007669"/>
    <property type="project" value="InterPro"/>
</dbReference>
<keyword evidence="5" id="KW-0256">Endoplasmic reticulum</keyword>
<evidence type="ECO:0000256" key="4">
    <source>
        <dbReference type="ARBA" id="ARBA00022692"/>
    </source>
</evidence>
<evidence type="ECO:0000313" key="12">
    <source>
        <dbReference type="Proteomes" id="UP000053317"/>
    </source>
</evidence>
<evidence type="ECO:0000256" key="6">
    <source>
        <dbReference type="ARBA" id="ARBA00022989"/>
    </source>
</evidence>
<evidence type="ECO:0000256" key="10">
    <source>
        <dbReference type="SAM" id="Phobius"/>
    </source>
</evidence>
<dbReference type="InterPro" id="IPR009582">
    <property type="entry name" value="Spc2/SPCS2"/>
</dbReference>
<keyword evidence="4 10" id="KW-0812">Transmembrane</keyword>
<dbReference type="EMBL" id="LCWF01000084">
    <property type="protein sequence ID" value="KKY21501.1"/>
    <property type="molecule type" value="Genomic_DNA"/>
</dbReference>
<dbReference type="PANTHER" id="PTHR13085:SF0">
    <property type="entry name" value="SIGNAL PEPTIDASE COMPLEX SUBUNIT 2"/>
    <property type="match status" value="1"/>
</dbReference>
<evidence type="ECO:0000313" key="11">
    <source>
        <dbReference type="EMBL" id="KKY21501.1"/>
    </source>
</evidence>
<evidence type="ECO:0000256" key="2">
    <source>
        <dbReference type="ARBA" id="ARBA00007324"/>
    </source>
</evidence>
<feature type="compositionally biased region" description="Polar residues" evidence="9">
    <location>
        <begin position="197"/>
        <end position="213"/>
    </location>
</feature>
<dbReference type="OrthoDB" id="29558at2759"/>
<sequence>MATEPQKVPVYSLNDLKNTTDDALAPYLTSLPAPYKFTQSHSYTNVRLAVGYLAVSIAGVLFYVDYKLGWDKTKDWTAAACVAYFLLNGFLTYWIWKVEAGKVFVGTREGGQKLMLSSSVQKHKPVYKLHVTYEAPSGKKWDDKTIEAPFYRWFSADGFIQLPQLKKWLASEIQVLGLADSQSATSAQDRDIGETVVVSNPGESGSTATPQSTRSRKGKKKA</sequence>
<comment type="similarity">
    <text evidence="2">Belongs to the SPCS2 family.</text>
</comment>
<dbReference type="GO" id="GO:0006465">
    <property type="term" value="P:signal peptide processing"/>
    <property type="evidence" value="ECO:0007669"/>
    <property type="project" value="InterPro"/>
</dbReference>
<comment type="subcellular location">
    <subcellularLocation>
        <location evidence="1">Endoplasmic reticulum membrane</location>
        <topology evidence="1">Multi-pass membrane protein</topology>
    </subcellularLocation>
</comment>
<accession>A0A0G2EH08</accession>
<reference evidence="11 12" key="1">
    <citation type="submission" date="2015-05" db="EMBL/GenBank/DDBJ databases">
        <title>Distinctive expansion of gene families associated with plant cell wall degradation and secondary metabolism in the genomes of grapevine trunk pathogens.</title>
        <authorList>
            <person name="Lawrence D.P."/>
            <person name="Travadon R."/>
            <person name="Rolshausen P.E."/>
            <person name="Baumgartner K."/>
        </authorList>
    </citation>
    <scope>NUCLEOTIDE SEQUENCE [LARGE SCALE GENOMIC DNA]</scope>
    <source>
        <strain evidence="11">UCRPC4</strain>
    </source>
</reference>
<feature type="transmembrane region" description="Helical" evidence="10">
    <location>
        <begin position="76"/>
        <end position="96"/>
    </location>
</feature>
<evidence type="ECO:0000256" key="3">
    <source>
        <dbReference type="ARBA" id="ARBA00017057"/>
    </source>
</evidence>
<keyword evidence="12" id="KW-1185">Reference proteome</keyword>
<evidence type="ECO:0000256" key="1">
    <source>
        <dbReference type="ARBA" id="ARBA00004477"/>
    </source>
</evidence>
<gene>
    <name evidence="11" type="ORF">UCRPC4_g03605</name>
</gene>
<evidence type="ECO:0000256" key="7">
    <source>
        <dbReference type="ARBA" id="ARBA00023136"/>
    </source>
</evidence>
<protein>
    <recommendedName>
        <fullName evidence="3">Signal peptidase complex subunit 2</fullName>
    </recommendedName>
</protein>
<name>A0A0G2EH08_PHACM</name>
<proteinExistence type="inferred from homology"/>
<organism evidence="11 12">
    <name type="scientific">Phaeomoniella chlamydospora</name>
    <name type="common">Phaeoacremonium chlamydosporum</name>
    <dbReference type="NCBI Taxonomy" id="158046"/>
    <lineage>
        <taxon>Eukaryota</taxon>
        <taxon>Fungi</taxon>
        <taxon>Dikarya</taxon>
        <taxon>Ascomycota</taxon>
        <taxon>Pezizomycotina</taxon>
        <taxon>Eurotiomycetes</taxon>
        <taxon>Chaetothyriomycetidae</taxon>
        <taxon>Phaeomoniellales</taxon>
        <taxon>Phaeomoniellaceae</taxon>
        <taxon>Phaeomoniella</taxon>
    </lineage>
</organism>
<keyword evidence="7 10" id="KW-0472">Membrane</keyword>
<dbReference type="PANTHER" id="PTHR13085">
    <property type="entry name" value="MICROSOMAL SIGNAL PEPTIDASE 25 KDA SUBUNIT"/>
    <property type="match status" value="1"/>
</dbReference>
<dbReference type="GO" id="GO:0045047">
    <property type="term" value="P:protein targeting to ER"/>
    <property type="evidence" value="ECO:0007669"/>
    <property type="project" value="TreeGrafter"/>
</dbReference>
<evidence type="ECO:0000256" key="5">
    <source>
        <dbReference type="ARBA" id="ARBA00022824"/>
    </source>
</evidence>
<evidence type="ECO:0000256" key="9">
    <source>
        <dbReference type="SAM" id="MobiDB-lite"/>
    </source>
</evidence>
<dbReference type="Proteomes" id="UP000053317">
    <property type="component" value="Unassembled WGS sequence"/>
</dbReference>
<feature type="region of interest" description="Disordered" evidence="9">
    <location>
        <begin position="183"/>
        <end position="222"/>
    </location>
</feature>
<comment type="function">
    <text evidence="8">Component of the signal peptidase complex (SPC) which catalyzes the cleavage of N-terminal signal sequences from nascent proteins as they are translocated into the lumen of the endoplasmic reticulum. Enhances the enzymatic activity of SPC and facilitates the interactions between different components of the translocation site.</text>
</comment>
<dbReference type="Pfam" id="PF06703">
    <property type="entry name" value="SPC25"/>
    <property type="match status" value="1"/>
</dbReference>
<evidence type="ECO:0000256" key="8">
    <source>
        <dbReference type="ARBA" id="ARBA00045608"/>
    </source>
</evidence>
<comment type="caution">
    <text evidence="11">The sequence shown here is derived from an EMBL/GenBank/DDBJ whole genome shotgun (WGS) entry which is preliminary data.</text>
</comment>
<reference evidence="11 12" key="2">
    <citation type="submission" date="2015-05" db="EMBL/GenBank/DDBJ databases">
        <authorList>
            <person name="Morales-Cruz A."/>
            <person name="Amrine K.C."/>
            <person name="Cantu D."/>
        </authorList>
    </citation>
    <scope>NUCLEOTIDE SEQUENCE [LARGE SCALE GENOMIC DNA]</scope>
    <source>
        <strain evidence="11">UCRPC4</strain>
    </source>
</reference>
<keyword evidence="6 10" id="KW-1133">Transmembrane helix</keyword>
<dbReference type="AlphaFoldDB" id="A0A0G2EH08"/>